<gene>
    <name evidence="1" type="ORF">DF3PB_2690004</name>
</gene>
<sequence>MLVVFLIVPADFSASGSTEKTIKFLGLCVLGGYAGPALLEKIIKETLKDIRKEQVEIKAKIEHQEVISAQLERKRERDELAILLVDAYLNDTEDQQIGPARVHEAVSDASPSARFDIYQRTRNIRRKSWRTDRAAVGRTVVVFEALTAAGWPDRERHRLLAQLAYALKDRDRAGTVTGKLACVVAAGSVRRCSQSRTPVTNFRRA</sequence>
<proteinExistence type="predicted"/>
<accession>A0A380TDG1</accession>
<evidence type="ECO:0000313" key="1">
    <source>
        <dbReference type="EMBL" id="SUS06326.1"/>
    </source>
</evidence>
<dbReference type="AlphaFoldDB" id="A0A380TDG1"/>
<dbReference type="EMBL" id="UIDG01000189">
    <property type="protein sequence ID" value="SUS06326.1"/>
    <property type="molecule type" value="Genomic_DNA"/>
</dbReference>
<name>A0A380TDG1_9ZZZZ</name>
<reference evidence="1" key="1">
    <citation type="submission" date="2018-07" db="EMBL/GenBank/DDBJ databases">
        <authorList>
            <person name="Quirk P.G."/>
            <person name="Krulwich T.A."/>
        </authorList>
    </citation>
    <scope>NUCLEOTIDE SEQUENCE</scope>
</reference>
<organism evidence="1">
    <name type="scientific">metagenome</name>
    <dbReference type="NCBI Taxonomy" id="256318"/>
    <lineage>
        <taxon>unclassified sequences</taxon>
        <taxon>metagenomes</taxon>
    </lineage>
</organism>
<protein>
    <submittedName>
        <fullName evidence="1">Uncharacterized protein</fullName>
    </submittedName>
</protein>